<evidence type="ECO:0000313" key="10">
    <source>
        <dbReference type="Proteomes" id="UP000180175"/>
    </source>
</evidence>
<evidence type="ECO:0000256" key="5">
    <source>
        <dbReference type="ARBA" id="ARBA00022777"/>
    </source>
</evidence>
<evidence type="ECO:0000256" key="7">
    <source>
        <dbReference type="ARBA" id="ARBA00023012"/>
    </source>
</evidence>
<dbReference type="PROSITE" id="PS50109">
    <property type="entry name" value="HIS_KIN"/>
    <property type="match status" value="1"/>
</dbReference>
<proteinExistence type="predicted"/>
<protein>
    <recommendedName>
        <fullName evidence="2">histidine kinase</fullName>
        <ecNumber evidence="2">2.7.13.3</ecNumber>
    </recommendedName>
</protein>
<evidence type="ECO:0000256" key="4">
    <source>
        <dbReference type="ARBA" id="ARBA00022741"/>
    </source>
</evidence>
<dbReference type="PRINTS" id="PR00344">
    <property type="entry name" value="BCTRLSENSOR"/>
</dbReference>
<sequence length="89" mass="10071">MKIRTIQNQSGGNIRRLLIQITDTGQGMTKEQLSRLGEPYFTTKGREGRGLSMMTAIQIIKMMNGRLTVESKVNMGTSFYIYLPIKISQ</sequence>
<dbReference type="OrthoDB" id="9815750at2"/>
<dbReference type="SUPFAM" id="SSF55874">
    <property type="entry name" value="ATPase domain of HSP90 chaperone/DNA topoisomerase II/histidine kinase"/>
    <property type="match status" value="1"/>
</dbReference>
<evidence type="ECO:0000259" key="8">
    <source>
        <dbReference type="PROSITE" id="PS50109"/>
    </source>
</evidence>
<organism evidence="9 10">
    <name type="scientific">Anaerobacillus isosaccharinicus</name>
    <dbReference type="NCBI Taxonomy" id="1532552"/>
    <lineage>
        <taxon>Bacteria</taxon>
        <taxon>Bacillati</taxon>
        <taxon>Bacillota</taxon>
        <taxon>Bacilli</taxon>
        <taxon>Bacillales</taxon>
        <taxon>Bacillaceae</taxon>
        <taxon>Anaerobacillus</taxon>
    </lineage>
</organism>
<keyword evidence="10" id="KW-1185">Reference proteome</keyword>
<evidence type="ECO:0000313" key="9">
    <source>
        <dbReference type="EMBL" id="QOY38611.1"/>
    </source>
</evidence>
<evidence type="ECO:0000256" key="3">
    <source>
        <dbReference type="ARBA" id="ARBA00022679"/>
    </source>
</evidence>
<keyword evidence="4" id="KW-0547">Nucleotide-binding</keyword>
<evidence type="ECO:0000256" key="6">
    <source>
        <dbReference type="ARBA" id="ARBA00022840"/>
    </source>
</evidence>
<evidence type="ECO:0000256" key="2">
    <source>
        <dbReference type="ARBA" id="ARBA00012438"/>
    </source>
</evidence>
<comment type="catalytic activity">
    <reaction evidence="1">
        <text>ATP + protein L-histidine = ADP + protein N-phospho-L-histidine.</text>
        <dbReference type="EC" id="2.7.13.3"/>
    </reaction>
</comment>
<dbReference type="GO" id="GO:0004673">
    <property type="term" value="F:protein histidine kinase activity"/>
    <property type="evidence" value="ECO:0007669"/>
    <property type="project" value="UniProtKB-EC"/>
</dbReference>
<reference evidence="9 10" key="1">
    <citation type="journal article" date="2017" name="Genome Announc.">
        <title>Draft Genome Sequences of Four Alkaliphilic Bacteria Belonging to the Anaerobacillus Genus.</title>
        <authorList>
            <person name="Bassil N.M."/>
            <person name="Lloyd J.R."/>
        </authorList>
    </citation>
    <scope>NUCLEOTIDE SEQUENCE [LARGE SCALE GENOMIC DNA]</scope>
    <source>
        <strain evidence="9 10">NB2006</strain>
    </source>
</reference>
<dbReference type="EC" id="2.7.13.3" evidence="2"/>
<dbReference type="GO" id="GO:0005524">
    <property type="term" value="F:ATP binding"/>
    <property type="evidence" value="ECO:0007669"/>
    <property type="project" value="UniProtKB-KW"/>
</dbReference>
<dbReference type="InterPro" id="IPR004358">
    <property type="entry name" value="Sig_transdc_His_kin-like_C"/>
</dbReference>
<keyword evidence="3" id="KW-0808">Transferase</keyword>
<feature type="domain" description="Histidine kinase" evidence="8">
    <location>
        <begin position="1"/>
        <end position="87"/>
    </location>
</feature>
<gene>
    <name evidence="9" type="ORF">AWH56_013795</name>
</gene>
<dbReference type="InterPro" id="IPR005467">
    <property type="entry name" value="His_kinase_dom"/>
</dbReference>
<dbReference type="SMART" id="SM00387">
    <property type="entry name" value="HATPase_c"/>
    <property type="match status" value="1"/>
</dbReference>
<dbReference type="KEGG" id="aia:AWH56_013795"/>
<name>A0A7S7LCP4_9BACI</name>
<dbReference type="Proteomes" id="UP000180175">
    <property type="component" value="Chromosome"/>
</dbReference>
<dbReference type="EMBL" id="CP063356">
    <property type="protein sequence ID" value="QOY38611.1"/>
    <property type="molecule type" value="Genomic_DNA"/>
</dbReference>
<keyword evidence="7" id="KW-0902">Two-component regulatory system</keyword>
<reference evidence="9 10" key="2">
    <citation type="journal article" date="2019" name="Int. J. Syst. Evol. Microbiol.">
        <title>Anaerobacillus isosaccharinicus sp. nov., an alkaliphilic bacterium which degrades isosaccharinic acid.</title>
        <authorList>
            <person name="Bassil N.M."/>
            <person name="Lloyd J.R."/>
        </authorList>
    </citation>
    <scope>NUCLEOTIDE SEQUENCE [LARGE SCALE GENOMIC DNA]</scope>
    <source>
        <strain evidence="9 10">NB2006</strain>
    </source>
</reference>
<keyword evidence="6 9" id="KW-0067">ATP-binding</keyword>
<dbReference type="AlphaFoldDB" id="A0A7S7LCP4"/>
<keyword evidence="5" id="KW-0418">Kinase</keyword>
<evidence type="ECO:0000256" key="1">
    <source>
        <dbReference type="ARBA" id="ARBA00000085"/>
    </source>
</evidence>
<dbReference type="InterPro" id="IPR003594">
    <property type="entry name" value="HATPase_dom"/>
</dbReference>
<dbReference type="RefSeq" id="WP_159432582.1">
    <property type="nucleotide sequence ID" value="NZ_CP063356.2"/>
</dbReference>
<dbReference type="Gene3D" id="3.30.565.10">
    <property type="entry name" value="Histidine kinase-like ATPase, C-terminal domain"/>
    <property type="match status" value="1"/>
</dbReference>
<dbReference type="PANTHER" id="PTHR43065:SF46">
    <property type="entry name" value="C4-DICARBOXYLATE TRANSPORT SENSOR PROTEIN DCTB"/>
    <property type="match status" value="1"/>
</dbReference>
<dbReference type="PANTHER" id="PTHR43065">
    <property type="entry name" value="SENSOR HISTIDINE KINASE"/>
    <property type="match status" value="1"/>
</dbReference>
<accession>A0A7S7LCP4</accession>
<dbReference type="Pfam" id="PF02518">
    <property type="entry name" value="HATPase_c"/>
    <property type="match status" value="1"/>
</dbReference>
<dbReference type="GO" id="GO:0000160">
    <property type="term" value="P:phosphorelay signal transduction system"/>
    <property type="evidence" value="ECO:0007669"/>
    <property type="project" value="UniProtKB-KW"/>
</dbReference>
<dbReference type="InterPro" id="IPR036890">
    <property type="entry name" value="HATPase_C_sf"/>
</dbReference>